<feature type="compositionally biased region" description="Polar residues" evidence="6">
    <location>
        <begin position="303"/>
        <end position="324"/>
    </location>
</feature>
<evidence type="ECO:0000256" key="3">
    <source>
        <dbReference type="ARBA" id="ARBA00022840"/>
    </source>
</evidence>
<feature type="compositionally biased region" description="Low complexity" evidence="6">
    <location>
        <begin position="392"/>
        <end position="408"/>
    </location>
</feature>
<dbReference type="InterPro" id="IPR050167">
    <property type="entry name" value="Ser_Thr_protein_kinase"/>
</dbReference>
<dbReference type="SMART" id="SM00220">
    <property type="entry name" value="S_TKc"/>
    <property type="match status" value="1"/>
</dbReference>
<evidence type="ECO:0000256" key="4">
    <source>
        <dbReference type="PROSITE-ProRule" id="PRU10141"/>
    </source>
</evidence>
<evidence type="ECO:0000313" key="9">
    <source>
        <dbReference type="Proteomes" id="UP001470230"/>
    </source>
</evidence>
<dbReference type="InterPro" id="IPR001245">
    <property type="entry name" value="Ser-Thr/Tyr_kinase_cat_dom"/>
</dbReference>
<evidence type="ECO:0000256" key="2">
    <source>
        <dbReference type="ARBA" id="ARBA00022741"/>
    </source>
</evidence>
<sequence>MDSHYQINIKNYSKVRELGKGGFGSVYEVKDAKNRRYAAKVIGDSRNVPQELILREINIMLRNHHPTLVNIIGFSPYDLSGHQNFTIIMDLFQNGSLSDIIIRNPSNYDNTSRQIILIGSAYGMMYLHHQKVIHRDLKTDNILIDENFFPHISDFGLAKFWETGYTSFQTGSCGTIYFMAPEMFSTTNYNFKVDVYAFAYVMYAVITDVLPFSLGELRNVPPLICGNYIANKNVRPIFNRPVKQTLRSLIERCWSRDPNDRPSFDTIFKAFISSDYFLDGVNLNRISQYVRYITNGSINLQYNQSDSRSSAHPQQSSTSMNSAPRNSNQTQQSQNRQYSNQTQQSQNRQYSNQTQQSQNRQYSNQTQQSQNMECSGHRSLSFYADYDDLNDESPCYSSIYSSSESERE</sequence>
<keyword evidence="1 5" id="KW-0723">Serine/threonine-protein kinase</keyword>
<feature type="region of interest" description="Disordered" evidence="6">
    <location>
        <begin position="303"/>
        <end position="408"/>
    </location>
</feature>
<dbReference type="PRINTS" id="PR00109">
    <property type="entry name" value="TYRKINASE"/>
</dbReference>
<dbReference type="Gene3D" id="1.10.510.10">
    <property type="entry name" value="Transferase(Phosphotransferase) domain 1"/>
    <property type="match status" value="1"/>
</dbReference>
<dbReference type="PANTHER" id="PTHR23257">
    <property type="entry name" value="SERINE-THREONINE PROTEIN KINASE"/>
    <property type="match status" value="1"/>
</dbReference>
<dbReference type="Pfam" id="PF00069">
    <property type="entry name" value="Pkinase"/>
    <property type="match status" value="1"/>
</dbReference>
<keyword evidence="2 4" id="KW-0547">Nucleotide-binding</keyword>
<dbReference type="PROSITE" id="PS50011">
    <property type="entry name" value="PROTEIN_KINASE_DOM"/>
    <property type="match status" value="1"/>
</dbReference>
<proteinExistence type="inferred from homology"/>
<comment type="caution">
    <text evidence="8">The sequence shown here is derived from an EMBL/GenBank/DDBJ whole genome shotgun (WGS) entry which is preliminary data.</text>
</comment>
<dbReference type="InterPro" id="IPR011009">
    <property type="entry name" value="Kinase-like_dom_sf"/>
</dbReference>
<keyword evidence="9" id="KW-1185">Reference proteome</keyword>
<feature type="compositionally biased region" description="Low complexity" evidence="6">
    <location>
        <begin position="325"/>
        <end position="371"/>
    </location>
</feature>
<dbReference type="PANTHER" id="PTHR23257:SF958">
    <property type="entry name" value="SERINE_THREONINE-PROTEIN KINASE WNK4"/>
    <property type="match status" value="1"/>
</dbReference>
<keyword evidence="1 5" id="KW-0808">Transferase</keyword>
<protein>
    <recommendedName>
        <fullName evidence="7">Protein kinase domain-containing protein</fullName>
    </recommendedName>
</protein>
<dbReference type="PROSITE" id="PS00107">
    <property type="entry name" value="PROTEIN_KINASE_ATP"/>
    <property type="match status" value="1"/>
</dbReference>
<evidence type="ECO:0000259" key="7">
    <source>
        <dbReference type="PROSITE" id="PS50011"/>
    </source>
</evidence>
<feature type="binding site" evidence="4">
    <location>
        <position position="40"/>
    </location>
    <ligand>
        <name>ATP</name>
        <dbReference type="ChEBI" id="CHEBI:30616"/>
    </ligand>
</feature>
<keyword evidence="3 4" id="KW-0067">ATP-binding</keyword>
<evidence type="ECO:0000256" key="5">
    <source>
        <dbReference type="RuleBase" id="RU000304"/>
    </source>
</evidence>
<accession>A0ABR2JCW6</accession>
<evidence type="ECO:0000313" key="8">
    <source>
        <dbReference type="EMBL" id="KAK8875550.1"/>
    </source>
</evidence>
<name>A0ABR2JCW6_9EUKA</name>
<evidence type="ECO:0000256" key="1">
    <source>
        <dbReference type="ARBA" id="ARBA00022527"/>
    </source>
</evidence>
<dbReference type="InterPro" id="IPR017441">
    <property type="entry name" value="Protein_kinase_ATP_BS"/>
</dbReference>
<evidence type="ECO:0000256" key="6">
    <source>
        <dbReference type="SAM" id="MobiDB-lite"/>
    </source>
</evidence>
<gene>
    <name evidence="8" type="ORF">M9Y10_005717</name>
</gene>
<dbReference type="PROSITE" id="PS00108">
    <property type="entry name" value="PROTEIN_KINASE_ST"/>
    <property type="match status" value="1"/>
</dbReference>
<feature type="domain" description="Protein kinase" evidence="7">
    <location>
        <begin position="12"/>
        <end position="277"/>
    </location>
</feature>
<dbReference type="Proteomes" id="UP001470230">
    <property type="component" value="Unassembled WGS sequence"/>
</dbReference>
<organism evidence="8 9">
    <name type="scientific">Tritrichomonas musculus</name>
    <dbReference type="NCBI Taxonomy" id="1915356"/>
    <lineage>
        <taxon>Eukaryota</taxon>
        <taxon>Metamonada</taxon>
        <taxon>Parabasalia</taxon>
        <taxon>Tritrichomonadida</taxon>
        <taxon>Tritrichomonadidae</taxon>
        <taxon>Tritrichomonas</taxon>
    </lineage>
</organism>
<dbReference type="EMBL" id="JAPFFF010000012">
    <property type="protein sequence ID" value="KAK8875550.1"/>
    <property type="molecule type" value="Genomic_DNA"/>
</dbReference>
<reference evidence="8 9" key="1">
    <citation type="submission" date="2024-04" db="EMBL/GenBank/DDBJ databases">
        <title>Tritrichomonas musculus Genome.</title>
        <authorList>
            <person name="Alves-Ferreira E."/>
            <person name="Grigg M."/>
            <person name="Lorenzi H."/>
            <person name="Galac M."/>
        </authorList>
    </citation>
    <scope>NUCLEOTIDE SEQUENCE [LARGE SCALE GENOMIC DNA]</scope>
    <source>
        <strain evidence="8 9">EAF2021</strain>
    </source>
</reference>
<dbReference type="SUPFAM" id="SSF56112">
    <property type="entry name" value="Protein kinase-like (PK-like)"/>
    <property type="match status" value="1"/>
</dbReference>
<dbReference type="InterPro" id="IPR000719">
    <property type="entry name" value="Prot_kinase_dom"/>
</dbReference>
<comment type="similarity">
    <text evidence="5">Belongs to the protein kinase superfamily.</text>
</comment>
<dbReference type="InterPro" id="IPR008271">
    <property type="entry name" value="Ser/Thr_kinase_AS"/>
</dbReference>
<keyword evidence="1 5" id="KW-0418">Kinase</keyword>